<dbReference type="NCBIfam" id="TIGR01662">
    <property type="entry name" value="HAD-SF-IIIA"/>
    <property type="match status" value="1"/>
</dbReference>
<dbReference type="STRING" id="28181.BEN30_05000"/>
<evidence type="ECO:0000256" key="2">
    <source>
        <dbReference type="ARBA" id="ARBA00005628"/>
    </source>
</evidence>
<name>A0A1E5QAY8_9PROT</name>
<evidence type="ECO:0000256" key="4">
    <source>
        <dbReference type="ARBA" id="ARBA00022723"/>
    </source>
</evidence>
<protein>
    <recommendedName>
        <fullName evidence="7">D,D-heptose 1,7-bisphosphate phosphatase</fullName>
    </recommendedName>
</protein>
<comment type="caution">
    <text evidence="8">The sequence shown here is derived from an EMBL/GenBank/DDBJ whole genome shotgun (WGS) entry which is preliminary data.</text>
</comment>
<dbReference type="Pfam" id="PF00702">
    <property type="entry name" value="Hydrolase"/>
    <property type="match status" value="1"/>
</dbReference>
<keyword evidence="3" id="KW-0963">Cytoplasm</keyword>
<dbReference type="CDD" id="cd07503">
    <property type="entry name" value="HAD_HisB-N"/>
    <property type="match status" value="1"/>
</dbReference>
<organism evidence="8 9">
    <name type="scientific">Magnetovibrio blakemorei</name>
    <dbReference type="NCBI Taxonomy" id="28181"/>
    <lineage>
        <taxon>Bacteria</taxon>
        <taxon>Pseudomonadati</taxon>
        <taxon>Pseudomonadota</taxon>
        <taxon>Alphaproteobacteria</taxon>
        <taxon>Rhodospirillales</taxon>
        <taxon>Magnetovibrionaceae</taxon>
        <taxon>Magnetovibrio</taxon>
    </lineage>
</organism>
<accession>A0A1E5QAY8</accession>
<comment type="similarity">
    <text evidence="2">Belongs to the GmhB family.</text>
</comment>
<evidence type="ECO:0000313" key="9">
    <source>
        <dbReference type="Proteomes" id="UP000095347"/>
    </source>
</evidence>
<dbReference type="InterPro" id="IPR036412">
    <property type="entry name" value="HAD-like_sf"/>
</dbReference>
<dbReference type="PANTHER" id="PTHR42891">
    <property type="entry name" value="D-GLYCERO-BETA-D-MANNO-HEPTOSE-1,7-BISPHOSPHATE 7-PHOSPHATASE"/>
    <property type="match status" value="1"/>
</dbReference>
<sequence length="225" mass="23806">MTTYPQPTTFPQGAGFQDGVWTQTLTPRAQTEGRAALFLDRDGVVVEEAHYLHKTEDVQLTPNAGETIKAANARGVPVILVTNQAGIGYGYFGWDDFVAVQTRILSDLNASGAHIDGVFACPFHEKAQGVYAAVDHFARKPNPGMLTLASQIMGVDLAKSWIVGDRSLDLQAGKNAGLVGGIHVWTGHGSKDGERAAALGVADYAFSASPATNLGDARSLISILL</sequence>
<dbReference type="EMBL" id="MCGG01000009">
    <property type="protein sequence ID" value="OEJ69066.1"/>
    <property type="molecule type" value="Genomic_DNA"/>
</dbReference>
<keyword evidence="4" id="KW-0479">Metal-binding</keyword>
<dbReference type="PANTHER" id="PTHR42891:SF1">
    <property type="entry name" value="D-GLYCERO-BETA-D-MANNO-HEPTOSE-1,7-BISPHOSPHATE 7-PHOSPHATASE"/>
    <property type="match status" value="1"/>
</dbReference>
<evidence type="ECO:0000256" key="3">
    <source>
        <dbReference type="ARBA" id="ARBA00022490"/>
    </source>
</evidence>
<dbReference type="Proteomes" id="UP000095347">
    <property type="component" value="Unassembled WGS sequence"/>
</dbReference>
<dbReference type="RefSeq" id="WP_069956920.1">
    <property type="nucleotide sequence ID" value="NZ_MCGG01000009.1"/>
</dbReference>
<dbReference type="GO" id="GO:0016791">
    <property type="term" value="F:phosphatase activity"/>
    <property type="evidence" value="ECO:0007669"/>
    <property type="project" value="InterPro"/>
</dbReference>
<dbReference type="InterPro" id="IPR004446">
    <property type="entry name" value="Heptose_bisP_phosphatase"/>
</dbReference>
<dbReference type="InterPro" id="IPR006543">
    <property type="entry name" value="Histidinol-phos"/>
</dbReference>
<dbReference type="GO" id="GO:0046872">
    <property type="term" value="F:metal ion binding"/>
    <property type="evidence" value="ECO:0007669"/>
    <property type="project" value="UniProtKB-KW"/>
</dbReference>
<reference evidence="9" key="1">
    <citation type="submission" date="2016-07" db="EMBL/GenBank/DDBJ databases">
        <authorList>
            <person name="Florea S."/>
            <person name="Webb J.S."/>
            <person name="Jaromczyk J."/>
            <person name="Schardl C.L."/>
        </authorList>
    </citation>
    <scope>NUCLEOTIDE SEQUENCE [LARGE SCALE GENOMIC DNA]</scope>
    <source>
        <strain evidence="9">MV-1</strain>
    </source>
</reference>
<dbReference type="OrthoDB" id="9814110at2"/>
<dbReference type="AlphaFoldDB" id="A0A1E5QAY8"/>
<comment type="subcellular location">
    <subcellularLocation>
        <location evidence="1">Cytoplasm</location>
    </subcellularLocation>
</comment>
<evidence type="ECO:0000256" key="6">
    <source>
        <dbReference type="ARBA" id="ARBA00023277"/>
    </source>
</evidence>
<evidence type="ECO:0000256" key="5">
    <source>
        <dbReference type="ARBA" id="ARBA00022801"/>
    </source>
</evidence>
<dbReference type="InterPro" id="IPR023214">
    <property type="entry name" value="HAD_sf"/>
</dbReference>
<evidence type="ECO:0000256" key="1">
    <source>
        <dbReference type="ARBA" id="ARBA00004496"/>
    </source>
</evidence>
<proteinExistence type="inferred from homology"/>
<dbReference type="SUPFAM" id="SSF56784">
    <property type="entry name" value="HAD-like"/>
    <property type="match status" value="1"/>
</dbReference>
<dbReference type="NCBIfam" id="TIGR01656">
    <property type="entry name" value="Histidinol-ppas"/>
    <property type="match status" value="1"/>
</dbReference>
<dbReference type="GO" id="GO:0005737">
    <property type="term" value="C:cytoplasm"/>
    <property type="evidence" value="ECO:0007669"/>
    <property type="project" value="UniProtKB-SubCell"/>
</dbReference>
<evidence type="ECO:0000313" key="8">
    <source>
        <dbReference type="EMBL" id="OEJ69066.1"/>
    </source>
</evidence>
<keyword evidence="6" id="KW-0119">Carbohydrate metabolism</keyword>
<dbReference type="InterPro" id="IPR006549">
    <property type="entry name" value="HAD-SF_hydro_IIIA"/>
</dbReference>
<keyword evidence="5" id="KW-0378">Hydrolase</keyword>
<keyword evidence="9" id="KW-1185">Reference proteome</keyword>
<dbReference type="Gene3D" id="3.40.50.1000">
    <property type="entry name" value="HAD superfamily/HAD-like"/>
    <property type="match status" value="1"/>
</dbReference>
<dbReference type="GO" id="GO:0005975">
    <property type="term" value="P:carbohydrate metabolic process"/>
    <property type="evidence" value="ECO:0007669"/>
    <property type="project" value="InterPro"/>
</dbReference>
<gene>
    <name evidence="8" type="ORF">BEN30_05000</name>
</gene>
<evidence type="ECO:0000256" key="7">
    <source>
        <dbReference type="ARBA" id="ARBA00031828"/>
    </source>
</evidence>